<sequence length="1217" mass="134566">MSEIGKFCCFTCPDHDQREKRLDEVCPLCGREYGFPLEWTPAAIGEFDVERPLGRGFYAATFVAKPRTGLNRAHRVLKVSPIELYRKFEKDFAKETELHAEVADGADHVVAVEQMFDCDIAFGDIKLRCHVAVLQFVEGDTLAKYLSGERPLSAAQAAQIACDLFRMKEEFERLKVHHNDLHAANIILQDLPMGRRRADAIEPAVRAVAIDLGSVAGDRRSGGIHLGDLHWIGRHIHAMADRLLSDGDTAPDLDKRIGLKLHGIAQGLAAATEHQRTPSADDVIVGIREQYHRTAESWRPWRNQTVLRTFAESYNAQTLDAWYVPQLIVDPEGAWLKKVSAPGPLVMTGMRGCGKTMLLHSLQFHARAAVLPKETDEDALRRVTDDGYVGLFVSAQRLIPVDPRADRPSTEELFARLLVAYAAQGARAMAHLQDLDGGAIPFDASVGLIRAVTELLTPRPVIESVANVEQLERAMSDLLVRVSRSDSGLRLATNPNTAFPHLAEALRRAAPIWNDAQVLFLLDDVSTRYLDPDRVEDLLSALLFQHAHCAFKLTSEAQTIFLNLKSPGRVHPAAAGRDFNTFDLGAEVQTRLKDRSGKTFVTKILDARARLFPGHPSQSSMNVLGDVDLESIARVIAETQTRSRERKRLYHGLRALAGVCVGDIGAVIQIYQEILTGSRSGLPVPPERQHEVFQDFCARHLYSLDRRGSDLKTVALQFAEASHQLLMESGKGKPTGRIRQYTSLYVRVTSGELQTQMNRLRDLVDAGVFVFTGGTARTKTHDSDPVQQFKLTFRKIYGLANFIGLSDRDRFELSGEDLERWLAEPEAGREVLLRNLSTGEYLEDEEGLAEAESEDEPRRFEPAPRATGIQMDLLAQLSPDPRDSSDEGLPMVFPPAPSVDELKAHALDDIAVDDLVVGLGFEERTLASILRLLPRIKAHRVLAVRYENDGHADEMRDAIREHGIPLEEVSYDSLMDGMPPQLCGRAMIDITGLAKPALFSFVRAGLRSSDELFVAHTSAAQYYPLEADLKTILDAYSASDHHLLLTALRDVLTGETGPYQSVPLLAAESDGTRLRALSAFASPRHERLLHLTSAREYDAVQVITDVAETSRARVGGIAARVALEDTPGGVVASADAGDLSELAGILFRQHEGWFVRGGLDYEIGLTGNKMQATAAAIVSAALPVSQVWYVKPQAFDQPRYTRGVGTSRYFRVSRQNR</sequence>
<feature type="binding site" evidence="1">
    <location>
        <position position="78"/>
    </location>
    <ligand>
        <name>ATP</name>
        <dbReference type="ChEBI" id="CHEBI:30616"/>
    </ligand>
</feature>
<evidence type="ECO:0000256" key="1">
    <source>
        <dbReference type="PROSITE-ProRule" id="PRU10141"/>
    </source>
</evidence>
<feature type="region of interest" description="Disordered" evidence="2">
    <location>
        <begin position="844"/>
        <end position="865"/>
    </location>
</feature>
<dbReference type="Gene3D" id="1.10.510.10">
    <property type="entry name" value="Transferase(Phosphotransferase) domain 1"/>
    <property type="match status" value="1"/>
</dbReference>
<dbReference type="InterPro" id="IPR056955">
    <property type="entry name" value="ORC-CDC6-like"/>
</dbReference>
<dbReference type="InterPro" id="IPR017441">
    <property type="entry name" value="Protein_kinase_ATP_BS"/>
</dbReference>
<feature type="domain" description="Protein kinase" evidence="3">
    <location>
        <begin position="47"/>
        <end position="502"/>
    </location>
</feature>
<dbReference type="Pfam" id="PF24389">
    <property type="entry name" value="ORC-CDC6-like"/>
    <property type="match status" value="1"/>
</dbReference>
<dbReference type="EMBL" id="WPHG01000005">
    <property type="protein sequence ID" value="MVA99299.1"/>
    <property type="molecule type" value="Genomic_DNA"/>
</dbReference>
<dbReference type="PROSITE" id="PS50011">
    <property type="entry name" value="PROTEIN_KINASE_DOM"/>
    <property type="match status" value="1"/>
</dbReference>
<reference evidence="4 5" key="1">
    <citation type="submission" date="2019-12" db="EMBL/GenBank/DDBJ databases">
        <title>Nitratireductor arenosus sp. nov., Isolated from sea sand, Jeju island, South Korea.</title>
        <authorList>
            <person name="Kim W."/>
        </authorList>
    </citation>
    <scope>NUCLEOTIDE SEQUENCE [LARGE SCALE GENOMIC DNA]</scope>
    <source>
        <strain evidence="4 5">CAU 1489</strain>
    </source>
</reference>
<gene>
    <name evidence="4" type="ORF">GN330_18805</name>
</gene>
<evidence type="ECO:0000259" key="3">
    <source>
        <dbReference type="PROSITE" id="PS50011"/>
    </source>
</evidence>
<keyword evidence="1" id="KW-0547">Nucleotide-binding</keyword>
<evidence type="ECO:0000313" key="5">
    <source>
        <dbReference type="Proteomes" id="UP000463224"/>
    </source>
</evidence>
<name>A0A844QNY5_9HYPH</name>
<dbReference type="GO" id="GO:0004672">
    <property type="term" value="F:protein kinase activity"/>
    <property type="evidence" value="ECO:0007669"/>
    <property type="project" value="InterPro"/>
</dbReference>
<evidence type="ECO:0000313" key="4">
    <source>
        <dbReference type="EMBL" id="MVA99299.1"/>
    </source>
</evidence>
<dbReference type="PROSITE" id="PS00107">
    <property type="entry name" value="PROTEIN_KINASE_ATP"/>
    <property type="match status" value="1"/>
</dbReference>
<dbReference type="RefSeq" id="WP_156714339.1">
    <property type="nucleotide sequence ID" value="NZ_WPHG01000005.1"/>
</dbReference>
<keyword evidence="1" id="KW-0067">ATP-binding</keyword>
<evidence type="ECO:0000256" key="2">
    <source>
        <dbReference type="SAM" id="MobiDB-lite"/>
    </source>
</evidence>
<dbReference type="InterPro" id="IPR000719">
    <property type="entry name" value="Prot_kinase_dom"/>
</dbReference>
<feature type="compositionally biased region" description="Acidic residues" evidence="2">
    <location>
        <begin position="844"/>
        <end position="855"/>
    </location>
</feature>
<dbReference type="GO" id="GO:0005524">
    <property type="term" value="F:ATP binding"/>
    <property type="evidence" value="ECO:0007669"/>
    <property type="project" value="UniProtKB-UniRule"/>
</dbReference>
<dbReference type="Proteomes" id="UP000463224">
    <property type="component" value="Unassembled WGS sequence"/>
</dbReference>
<organism evidence="4 5">
    <name type="scientific">Nitratireductor arenosus</name>
    <dbReference type="NCBI Taxonomy" id="2682096"/>
    <lineage>
        <taxon>Bacteria</taxon>
        <taxon>Pseudomonadati</taxon>
        <taxon>Pseudomonadota</taxon>
        <taxon>Alphaproteobacteria</taxon>
        <taxon>Hyphomicrobiales</taxon>
        <taxon>Phyllobacteriaceae</taxon>
        <taxon>Nitratireductor</taxon>
    </lineage>
</organism>
<dbReference type="SUPFAM" id="SSF56112">
    <property type="entry name" value="Protein kinase-like (PK-like)"/>
    <property type="match status" value="1"/>
</dbReference>
<dbReference type="InterPro" id="IPR011009">
    <property type="entry name" value="Kinase-like_dom_sf"/>
</dbReference>
<dbReference type="AlphaFoldDB" id="A0A844QNY5"/>
<keyword evidence="5" id="KW-1185">Reference proteome</keyword>
<proteinExistence type="predicted"/>
<accession>A0A844QNY5</accession>
<protein>
    <recommendedName>
        <fullName evidence="3">Protein kinase domain-containing protein</fullName>
    </recommendedName>
</protein>
<comment type="caution">
    <text evidence="4">The sequence shown here is derived from an EMBL/GenBank/DDBJ whole genome shotgun (WGS) entry which is preliminary data.</text>
</comment>